<reference evidence="1 2" key="1">
    <citation type="submission" date="2020-03" db="EMBL/GenBank/DDBJ databases">
        <title>Whole genome shotgun sequence of Phytohabitans houttuyneae NBRC 108639.</title>
        <authorList>
            <person name="Komaki H."/>
            <person name="Tamura T."/>
        </authorList>
    </citation>
    <scope>NUCLEOTIDE SEQUENCE [LARGE SCALE GENOMIC DNA]</scope>
    <source>
        <strain evidence="1 2">NBRC 108639</strain>
    </source>
</reference>
<dbReference type="RefSeq" id="WP_173068248.1">
    <property type="nucleotide sequence ID" value="NZ_BAABGO010000040.1"/>
</dbReference>
<protein>
    <submittedName>
        <fullName evidence="1">Uncharacterized protein</fullName>
    </submittedName>
</protein>
<dbReference type="AlphaFoldDB" id="A0A6V8KPA0"/>
<evidence type="ECO:0000313" key="1">
    <source>
        <dbReference type="EMBL" id="GFJ84438.1"/>
    </source>
</evidence>
<name>A0A6V8KPA0_9ACTN</name>
<proteinExistence type="predicted"/>
<gene>
    <name evidence="1" type="ORF">Phou_086180</name>
</gene>
<dbReference type="EMBL" id="BLPF01000003">
    <property type="protein sequence ID" value="GFJ84438.1"/>
    <property type="molecule type" value="Genomic_DNA"/>
</dbReference>
<reference evidence="1 2" key="2">
    <citation type="submission" date="2020-03" db="EMBL/GenBank/DDBJ databases">
        <authorList>
            <person name="Ichikawa N."/>
            <person name="Kimura A."/>
            <person name="Kitahashi Y."/>
            <person name="Uohara A."/>
        </authorList>
    </citation>
    <scope>NUCLEOTIDE SEQUENCE [LARGE SCALE GENOMIC DNA]</scope>
    <source>
        <strain evidence="1 2">NBRC 108639</strain>
    </source>
</reference>
<accession>A0A6V8KPA0</accession>
<sequence>MDLDLTIITTTEVVMAVTTSRSGGRGRVAPRRARRAWTRPEVRCLETRPEVTAYSGDTGPWL</sequence>
<comment type="caution">
    <text evidence="1">The sequence shown here is derived from an EMBL/GenBank/DDBJ whole genome shotgun (WGS) entry which is preliminary data.</text>
</comment>
<dbReference type="Proteomes" id="UP000482800">
    <property type="component" value="Unassembled WGS sequence"/>
</dbReference>
<organism evidence="1 2">
    <name type="scientific">Phytohabitans houttuyneae</name>
    <dbReference type="NCBI Taxonomy" id="1076126"/>
    <lineage>
        <taxon>Bacteria</taxon>
        <taxon>Bacillati</taxon>
        <taxon>Actinomycetota</taxon>
        <taxon>Actinomycetes</taxon>
        <taxon>Micromonosporales</taxon>
        <taxon>Micromonosporaceae</taxon>
    </lineage>
</organism>
<evidence type="ECO:0000313" key="2">
    <source>
        <dbReference type="Proteomes" id="UP000482800"/>
    </source>
</evidence>
<keyword evidence="2" id="KW-1185">Reference proteome</keyword>